<dbReference type="PANTHER" id="PTHR13505:SF7">
    <property type="entry name" value="TRANSMEMBRANE PROTEIN 208"/>
    <property type="match status" value="1"/>
</dbReference>
<evidence type="ECO:0000256" key="6">
    <source>
        <dbReference type="ARBA" id="ARBA00022989"/>
    </source>
</evidence>
<feature type="transmembrane region" description="Helical" evidence="8">
    <location>
        <begin position="57"/>
        <end position="74"/>
    </location>
</feature>
<dbReference type="PANTHER" id="PTHR13505">
    <property type="entry name" value="TRANSMEMBRANE PROTEIN 208"/>
    <property type="match status" value="1"/>
</dbReference>
<comment type="similarity">
    <text evidence="2">Belongs to the TMEM208 family.</text>
</comment>
<dbReference type="OMA" id="PIRAGWM"/>
<keyword evidence="5" id="KW-0256">Endoplasmic reticulum</keyword>
<dbReference type="Proteomes" id="UP000318571">
    <property type="component" value="Chromosome 10"/>
</dbReference>
<evidence type="ECO:0000313" key="9">
    <source>
        <dbReference type="EMBL" id="TRY64088.1"/>
    </source>
</evidence>
<evidence type="ECO:0000256" key="4">
    <source>
        <dbReference type="ARBA" id="ARBA00022692"/>
    </source>
</evidence>
<protein>
    <recommendedName>
        <fullName evidence="3">Transmembrane protein 208</fullName>
    </recommendedName>
</protein>
<keyword evidence="6 8" id="KW-1133">Transmembrane helix</keyword>
<name>A0A553NFB1_TIGCA</name>
<keyword evidence="4 8" id="KW-0812">Transmembrane</keyword>
<dbReference type="GO" id="GO:0006624">
    <property type="term" value="P:vacuolar protein processing"/>
    <property type="evidence" value="ECO:0007669"/>
    <property type="project" value="TreeGrafter"/>
</dbReference>
<dbReference type="OrthoDB" id="10012212at2759"/>
<organism evidence="9 10">
    <name type="scientific">Tigriopus californicus</name>
    <name type="common">Marine copepod</name>
    <dbReference type="NCBI Taxonomy" id="6832"/>
    <lineage>
        <taxon>Eukaryota</taxon>
        <taxon>Metazoa</taxon>
        <taxon>Ecdysozoa</taxon>
        <taxon>Arthropoda</taxon>
        <taxon>Crustacea</taxon>
        <taxon>Multicrustacea</taxon>
        <taxon>Hexanauplia</taxon>
        <taxon>Copepoda</taxon>
        <taxon>Harpacticoida</taxon>
        <taxon>Harpacticidae</taxon>
        <taxon>Tigriopus</taxon>
    </lineage>
</organism>
<dbReference type="GO" id="GO:0005773">
    <property type="term" value="C:vacuole"/>
    <property type="evidence" value="ECO:0007669"/>
    <property type="project" value="GOC"/>
</dbReference>
<evidence type="ECO:0000256" key="5">
    <source>
        <dbReference type="ARBA" id="ARBA00022824"/>
    </source>
</evidence>
<dbReference type="InterPro" id="IPR008506">
    <property type="entry name" value="SND2/TMEM208"/>
</dbReference>
<dbReference type="AlphaFoldDB" id="A0A553NFB1"/>
<evidence type="ECO:0000256" key="3">
    <source>
        <dbReference type="ARBA" id="ARBA00015033"/>
    </source>
</evidence>
<comment type="caution">
    <text evidence="9">The sequence shown here is derived from an EMBL/GenBank/DDBJ whole genome shotgun (WGS) entry which is preliminary data.</text>
</comment>
<evidence type="ECO:0000256" key="7">
    <source>
        <dbReference type="ARBA" id="ARBA00023136"/>
    </source>
</evidence>
<proteinExistence type="inferred from homology"/>
<dbReference type="STRING" id="6832.A0A553NFB1"/>
<dbReference type="EMBL" id="VCGU01000458">
    <property type="protein sequence ID" value="TRY64088.1"/>
    <property type="molecule type" value="Genomic_DNA"/>
</dbReference>
<keyword evidence="7 8" id="KW-0472">Membrane</keyword>
<dbReference type="GO" id="GO:0005789">
    <property type="term" value="C:endoplasmic reticulum membrane"/>
    <property type="evidence" value="ECO:0007669"/>
    <property type="project" value="UniProtKB-SubCell"/>
</dbReference>
<accession>A0A553NFB1</accession>
<evidence type="ECO:0000256" key="8">
    <source>
        <dbReference type="SAM" id="Phobius"/>
    </source>
</evidence>
<evidence type="ECO:0000256" key="1">
    <source>
        <dbReference type="ARBA" id="ARBA00004477"/>
    </source>
</evidence>
<dbReference type="Pfam" id="PF05620">
    <property type="entry name" value="TMEM208_SND2"/>
    <property type="match status" value="1"/>
</dbReference>
<keyword evidence="10" id="KW-1185">Reference proteome</keyword>
<comment type="subcellular location">
    <subcellularLocation>
        <location evidence="1">Endoplasmic reticulum membrane</location>
        <topology evidence="1">Multi-pass membrane protein</topology>
    </subcellularLocation>
</comment>
<feature type="transmembrane region" description="Helical" evidence="8">
    <location>
        <begin position="124"/>
        <end position="144"/>
    </location>
</feature>
<evidence type="ECO:0000313" key="10">
    <source>
        <dbReference type="Proteomes" id="UP000318571"/>
    </source>
</evidence>
<evidence type="ECO:0000256" key="2">
    <source>
        <dbReference type="ARBA" id="ARBA00009950"/>
    </source>
</evidence>
<sequence>MEEFAKRKGKEGTKGAKQIAQENSETILFYRNMVLGSHGIFFAFRTLLGQAYSATDIVMYLITALIHIASFQFLNKTGSPTVDEKGTLLDPGLDLNMAQGMAEHVKDLIILTSGTQVLSLLTNYLWVLLLLAPLRAFLFAWTNFISPWIFAPPPEETEADVKKQKKMERKARRMR</sequence>
<gene>
    <name evidence="9" type="ORF">TCAL_10777</name>
</gene>
<reference evidence="9 10" key="1">
    <citation type="journal article" date="2018" name="Nat. Ecol. Evol.">
        <title>Genomic signatures of mitonuclear coevolution across populations of Tigriopus californicus.</title>
        <authorList>
            <person name="Barreto F.S."/>
            <person name="Watson E.T."/>
            <person name="Lima T.G."/>
            <person name="Willett C.S."/>
            <person name="Edmands S."/>
            <person name="Li W."/>
            <person name="Burton R.S."/>
        </authorList>
    </citation>
    <scope>NUCLEOTIDE SEQUENCE [LARGE SCALE GENOMIC DNA]</scope>
    <source>
        <strain evidence="9 10">San Diego</strain>
    </source>
</reference>